<proteinExistence type="predicted"/>
<dbReference type="RefSeq" id="WP_145074759.1">
    <property type="nucleotide sequence ID" value="NZ_JACIIY010000025.1"/>
</dbReference>
<dbReference type="AlphaFoldDB" id="A0A562K851"/>
<evidence type="ECO:0000313" key="1">
    <source>
        <dbReference type="EMBL" id="TWH91621.1"/>
    </source>
</evidence>
<dbReference type="Proteomes" id="UP000316624">
    <property type="component" value="Unassembled WGS sequence"/>
</dbReference>
<dbReference type="EMBL" id="VLKK01000014">
    <property type="protein sequence ID" value="TWH91621.1"/>
    <property type="molecule type" value="Genomic_DNA"/>
</dbReference>
<protein>
    <submittedName>
        <fullName evidence="1">Uncharacterized protein</fullName>
    </submittedName>
</protein>
<name>A0A562K851_SPHWJ</name>
<comment type="caution">
    <text evidence="1">The sequence shown here is derived from an EMBL/GenBank/DDBJ whole genome shotgun (WGS) entry which is preliminary data.</text>
</comment>
<sequence>MHYDTHYRHNDALHPDALTTIHTALHALNRAVEDCARAGKSPERDAAVLLLARNIGVVADRASPDAEELRVRCMLDRGDVVRHLALTAIAGNPLPSDAAAKRTFHAQARTALRVLAQALNIANDGVRIGTACHGGPGEGRTYLRHSRIEIEVVPRNLVTGHEVGIAAVSPGGAVGKTHWRPIADLLDPEAFARRIEAMIGNLTPPLADAA</sequence>
<accession>A0A562K851</accession>
<gene>
    <name evidence="1" type="ORF">IQ35_03134</name>
</gene>
<keyword evidence="2" id="KW-1185">Reference proteome</keyword>
<reference evidence="1 2" key="1">
    <citation type="journal article" date="2015" name="Stand. Genomic Sci.">
        <title>Genomic Encyclopedia of Bacterial and Archaeal Type Strains, Phase III: the genomes of soil and plant-associated and newly described type strains.</title>
        <authorList>
            <person name="Whitman W.B."/>
            <person name="Woyke T."/>
            <person name="Klenk H.P."/>
            <person name="Zhou Y."/>
            <person name="Lilburn T.G."/>
            <person name="Beck B.J."/>
            <person name="De Vos P."/>
            <person name="Vandamme P."/>
            <person name="Eisen J.A."/>
            <person name="Garrity G."/>
            <person name="Hugenholtz P."/>
            <person name="Kyrpides N.C."/>
        </authorList>
    </citation>
    <scope>NUCLEOTIDE SEQUENCE [LARGE SCALE GENOMIC DNA]</scope>
    <source>
        <strain evidence="1 2">CGMCC 1.7748</strain>
    </source>
</reference>
<evidence type="ECO:0000313" key="2">
    <source>
        <dbReference type="Proteomes" id="UP000316624"/>
    </source>
</evidence>
<organism evidence="1 2">
    <name type="scientific">Sphingobium wenxiniae (strain DSM 21828 / CGMCC 1.7748 / JZ-1)</name>
    <dbReference type="NCBI Taxonomy" id="595605"/>
    <lineage>
        <taxon>Bacteria</taxon>
        <taxon>Pseudomonadati</taxon>
        <taxon>Pseudomonadota</taxon>
        <taxon>Alphaproteobacteria</taxon>
        <taxon>Sphingomonadales</taxon>
        <taxon>Sphingomonadaceae</taxon>
        <taxon>Sphingobium</taxon>
    </lineage>
</organism>